<organism evidence="2 3">
    <name type="scientific">Lasiosphaeria hispida</name>
    <dbReference type="NCBI Taxonomy" id="260671"/>
    <lineage>
        <taxon>Eukaryota</taxon>
        <taxon>Fungi</taxon>
        <taxon>Dikarya</taxon>
        <taxon>Ascomycota</taxon>
        <taxon>Pezizomycotina</taxon>
        <taxon>Sordariomycetes</taxon>
        <taxon>Sordariomycetidae</taxon>
        <taxon>Sordariales</taxon>
        <taxon>Lasiosphaeriaceae</taxon>
        <taxon>Lasiosphaeria</taxon>
    </lineage>
</organism>
<name>A0AAJ0MGK4_9PEZI</name>
<feature type="region of interest" description="Disordered" evidence="1">
    <location>
        <begin position="1"/>
        <end position="46"/>
    </location>
</feature>
<evidence type="ECO:0000313" key="2">
    <source>
        <dbReference type="EMBL" id="KAK3357881.1"/>
    </source>
</evidence>
<comment type="caution">
    <text evidence="2">The sequence shown here is derived from an EMBL/GenBank/DDBJ whole genome shotgun (WGS) entry which is preliminary data.</text>
</comment>
<reference evidence="2" key="1">
    <citation type="journal article" date="2023" name="Mol. Phylogenet. Evol.">
        <title>Genome-scale phylogeny and comparative genomics of the fungal order Sordariales.</title>
        <authorList>
            <person name="Hensen N."/>
            <person name="Bonometti L."/>
            <person name="Westerberg I."/>
            <person name="Brannstrom I.O."/>
            <person name="Guillou S."/>
            <person name="Cros-Aarteil S."/>
            <person name="Calhoun S."/>
            <person name="Haridas S."/>
            <person name="Kuo A."/>
            <person name="Mondo S."/>
            <person name="Pangilinan J."/>
            <person name="Riley R."/>
            <person name="LaButti K."/>
            <person name="Andreopoulos B."/>
            <person name="Lipzen A."/>
            <person name="Chen C."/>
            <person name="Yan M."/>
            <person name="Daum C."/>
            <person name="Ng V."/>
            <person name="Clum A."/>
            <person name="Steindorff A."/>
            <person name="Ohm R.A."/>
            <person name="Martin F."/>
            <person name="Silar P."/>
            <person name="Natvig D.O."/>
            <person name="Lalanne C."/>
            <person name="Gautier V."/>
            <person name="Ament-Velasquez S.L."/>
            <person name="Kruys A."/>
            <person name="Hutchinson M.I."/>
            <person name="Powell A.J."/>
            <person name="Barry K."/>
            <person name="Miller A.N."/>
            <person name="Grigoriev I.V."/>
            <person name="Debuchy R."/>
            <person name="Gladieux P."/>
            <person name="Hiltunen Thoren M."/>
            <person name="Johannesson H."/>
        </authorList>
    </citation>
    <scope>NUCLEOTIDE SEQUENCE</scope>
    <source>
        <strain evidence="2">CBS 955.72</strain>
    </source>
</reference>
<accession>A0AAJ0MGK4</accession>
<keyword evidence="3" id="KW-1185">Reference proteome</keyword>
<protein>
    <submittedName>
        <fullName evidence="2">Uncharacterized protein</fullName>
    </submittedName>
</protein>
<dbReference type="AlphaFoldDB" id="A0AAJ0MGK4"/>
<evidence type="ECO:0000313" key="3">
    <source>
        <dbReference type="Proteomes" id="UP001275084"/>
    </source>
</evidence>
<gene>
    <name evidence="2" type="ORF">B0T25DRAFT_540468</name>
</gene>
<proteinExistence type="predicted"/>
<sequence>MATNRRLLHKKPQCQNHPPTQISASRASSCPIQENSSTKLIQEPKTKPISQDDLVAEVKGIYAGLVMVENKGIEVDDAQNTQSHGVDKLNNEQRQALIALHRTLLHDSSRLRALSGAEAVTIRSSPSSTR</sequence>
<dbReference type="EMBL" id="JAUIQD010000003">
    <property type="protein sequence ID" value="KAK3357881.1"/>
    <property type="molecule type" value="Genomic_DNA"/>
</dbReference>
<reference evidence="2" key="2">
    <citation type="submission" date="2023-06" db="EMBL/GenBank/DDBJ databases">
        <authorList>
            <consortium name="Lawrence Berkeley National Laboratory"/>
            <person name="Haridas S."/>
            <person name="Hensen N."/>
            <person name="Bonometti L."/>
            <person name="Westerberg I."/>
            <person name="Brannstrom I.O."/>
            <person name="Guillou S."/>
            <person name="Cros-Aarteil S."/>
            <person name="Calhoun S."/>
            <person name="Kuo A."/>
            <person name="Mondo S."/>
            <person name="Pangilinan J."/>
            <person name="Riley R."/>
            <person name="Labutti K."/>
            <person name="Andreopoulos B."/>
            <person name="Lipzen A."/>
            <person name="Chen C."/>
            <person name="Yanf M."/>
            <person name="Daum C."/>
            <person name="Ng V."/>
            <person name="Clum A."/>
            <person name="Steindorff A."/>
            <person name="Ohm R."/>
            <person name="Martin F."/>
            <person name="Silar P."/>
            <person name="Natvig D."/>
            <person name="Lalanne C."/>
            <person name="Gautier V."/>
            <person name="Ament-Velasquez S.L."/>
            <person name="Kruys A."/>
            <person name="Hutchinson M.I."/>
            <person name="Powell A.J."/>
            <person name="Barry K."/>
            <person name="Miller A.N."/>
            <person name="Grigoriev I.V."/>
            <person name="Debuchy R."/>
            <person name="Gladieux P."/>
            <person name="Thoren M.H."/>
            <person name="Johannesson H."/>
        </authorList>
    </citation>
    <scope>NUCLEOTIDE SEQUENCE</scope>
    <source>
        <strain evidence="2">CBS 955.72</strain>
    </source>
</reference>
<feature type="compositionally biased region" description="Polar residues" evidence="1">
    <location>
        <begin position="13"/>
        <end position="40"/>
    </location>
</feature>
<dbReference type="Proteomes" id="UP001275084">
    <property type="component" value="Unassembled WGS sequence"/>
</dbReference>
<evidence type="ECO:0000256" key="1">
    <source>
        <dbReference type="SAM" id="MobiDB-lite"/>
    </source>
</evidence>
<feature type="compositionally biased region" description="Basic residues" evidence="1">
    <location>
        <begin position="1"/>
        <end position="12"/>
    </location>
</feature>